<keyword evidence="5" id="KW-1185">Reference proteome</keyword>
<dbReference type="AlphaFoldDB" id="A0A6A3MKD2"/>
<comment type="caution">
    <text evidence="2">The sequence shown here is derived from an EMBL/GenBank/DDBJ whole genome shotgun (WGS) entry which is preliminary data.</text>
</comment>
<dbReference type="Pfam" id="PF07727">
    <property type="entry name" value="RVT_2"/>
    <property type="match status" value="1"/>
</dbReference>
<sequence length="293" mass="32424">MANSVVRSSWTLSLQRDRSIVIQTPFQSIVIQQGHLPAQPSRPVLHPKDLDDELVLGLEKALYGLKQAGRMWNKLLHTTLVEIDFGHSLTDVCVYFGHQEGVPLVVGVYANDLLITVTQQDAVDAFFAELTVLSIKDKGPASKFLGMRVSYSEEEGNWKREAACLGGENAVTVKQFQSLVGSLMWVARCTRPDIAFAVHKTSRRTHDPTVVDWKLAKRVRGYLSGTKQLRLQLRGDRGTDELLEVVALNDADFAVDKEDRKSLTGGLVTMNGMPVSWTCNKQGGVSLSTMEAE</sequence>
<dbReference type="PANTHER" id="PTHR11439">
    <property type="entry name" value="GAG-POL-RELATED RETROTRANSPOSON"/>
    <property type="match status" value="1"/>
</dbReference>
<evidence type="ECO:0000313" key="2">
    <source>
        <dbReference type="EMBL" id="KAE9033210.1"/>
    </source>
</evidence>
<name>A0A6A3MKD2_9STRA</name>
<dbReference type="EMBL" id="QXFV01000597">
    <property type="protein sequence ID" value="KAE9033210.1"/>
    <property type="molecule type" value="Genomic_DNA"/>
</dbReference>
<evidence type="ECO:0000313" key="3">
    <source>
        <dbReference type="EMBL" id="KAE9340287.1"/>
    </source>
</evidence>
<dbReference type="Proteomes" id="UP000434957">
    <property type="component" value="Unassembled WGS sequence"/>
</dbReference>
<dbReference type="InterPro" id="IPR043502">
    <property type="entry name" value="DNA/RNA_pol_sf"/>
</dbReference>
<dbReference type="Proteomes" id="UP000429607">
    <property type="component" value="Unassembled WGS sequence"/>
</dbReference>
<dbReference type="SUPFAM" id="SSF56672">
    <property type="entry name" value="DNA/RNA polymerases"/>
    <property type="match status" value="1"/>
</dbReference>
<evidence type="ECO:0000313" key="5">
    <source>
        <dbReference type="Proteomes" id="UP000434957"/>
    </source>
</evidence>
<dbReference type="PANTHER" id="PTHR11439:SF440">
    <property type="entry name" value="INTEGRASE CATALYTIC DOMAIN-CONTAINING PROTEIN"/>
    <property type="match status" value="1"/>
</dbReference>
<feature type="domain" description="Reverse transcriptase Ty1/copia-type" evidence="1">
    <location>
        <begin position="46"/>
        <end position="150"/>
    </location>
</feature>
<dbReference type="EMBL" id="QXFT01000581">
    <property type="protein sequence ID" value="KAE9340287.1"/>
    <property type="molecule type" value="Genomic_DNA"/>
</dbReference>
<reference evidence="2 4" key="1">
    <citation type="submission" date="2018-09" db="EMBL/GenBank/DDBJ databases">
        <title>Genomic investigation of the strawberry pathogen Phytophthora fragariae indicates pathogenicity is determined by transcriptional variation in three key races.</title>
        <authorList>
            <person name="Adams T.M."/>
            <person name="Armitage A.D."/>
            <person name="Sobczyk M.K."/>
            <person name="Bates H.J."/>
            <person name="Dunwell J.M."/>
            <person name="Nellist C.F."/>
            <person name="Harrison R.J."/>
        </authorList>
    </citation>
    <scope>NUCLEOTIDE SEQUENCE [LARGE SCALE GENOMIC DNA]</scope>
    <source>
        <strain evidence="2 4">SCRP249</strain>
        <strain evidence="3 5">SCRP333</strain>
    </source>
</reference>
<proteinExistence type="predicted"/>
<protein>
    <recommendedName>
        <fullName evidence="1">Reverse transcriptase Ty1/copia-type domain-containing protein</fullName>
    </recommendedName>
</protein>
<evidence type="ECO:0000313" key="4">
    <source>
        <dbReference type="Proteomes" id="UP000429607"/>
    </source>
</evidence>
<evidence type="ECO:0000259" key="1">
    <source>
        <dbReference type="Pfam" id="PF07727"/>
    </source>
</evidence>
<dbReference type="CDD" id="cd09272">
    <property type="entry name" value="RNase_HI_RT_Ty1"/>
    <property type="match status" value="1"/>
</dbReference>
<gene>
    <name evidence="2" type="ORF">PR001_g10265</name>
    <name evidence="3" type="ORF">PR003_g10566</name>
</gene>
<dbReference type="InterPro" id="IPR013103">
    <property type="entry name" value="RVT_2"/>
</dbReference>
<organism evidence="2 4">
    <name type="scientific">Phytophthora rubi</name>
    <dbReference type="NCBI Taxonomy" id="129364"/>
    <lineage>
        <taxon>Eukaryota</taxon>
        <taxon>Sar</taxon>
        <taxon>Stramenopiles</taxon>
        <taxon>Oomycota</taxon>
        <taxon>Peronosporomycetes</taxon>
        <taxon>Peronosporales</taxon>
        <taxon>Peronosporaceae</taxon>
        <taxon>Phytophthora</taxon>
    </lineage>
</organism>
<accession>A0A6A3MKD2</accession>